<sequence length="207" mass="22696">MKLLGAVVATLLFTGCGWKLVDTAWAKPTAADWKRVVTAEDMDRLRNWRVAFVKALDEAKADGQSDSIAREGALLLPDAGIENVGLTSGRYRCRVIKLGSVVPGVAAFTPYPAFDCLVNDEGEVSSFAKIGGSQRPVGLMFDDGSYRKIFLGTMMFADETRPLEYGLDATRDMVGAVQRIGDKRWRLILPYPRFESVMDVVELTPAA</sequence>
<protein>
    <submittedName>
        <fullName evidence="1">DUF4893 domain-containing protein</fullName>
    </submittedName>
</protein>
<dbReference type="KEGG" id="spha:D3Y57_14435"/>
<organism evidence="1 2">
    <name type="scientific">Sphingomonas paeninsulae</name>
    <dbReference type="NCBI Taxonomy" id="2319844"/>
    <lineage>
        <taxon>Bacteria</taxon>
        <taxon>Pseudomonadati</taxon>
        <taxon>Pseudomonadota</taxon>
        <taxon>Alphaproteobacteria</taxon>
        <taxon>Sphingomonadales</taxon>
        <taxon>Sphingomonadaceae</taxon>
        <taxon>Sphingomonas</taxon>
    </lineage>
</organism>
<reference evidence="1 2" key="1">
    <citation type="submission" date="2018-09" db="EMBL/GenBank/DDBJ databases">
        <title>Sphingomonas peninsula sp. nov., isolated from fildes peninsula, Antarctic soil.</title>
        <authorList>
            <person name="Yingchao G."/>
        </authorList>
    </citation>
    <scope>NUCLEOTIDE SEQUENCE [LARGE SCALE GENOMIC DNA]</scope>
    <source>
        <strain evidence="1 2">YZ-8</strain>
    </source>
</reference>
<proteinExistence type="predicted"/>
<name>A0A494TFD8_SPHPE</name>
<gene>
    <name evidence="1" type="ORF">D3Y57_14435</name>
</gene>
<dbReference type="Proteomes" id="UP000276254">
    <property type="component" value="Chromosome"/>
</dbReference>
<dbReference type="OrthoDB" id="9153930at2"/>
<dbReference type="EMBL" id="CP032829">
    <property type="protein sequence ID" value="AYJ88020.1"/>
    <property type="molecule type" value="Genomic_DNA"/>
</dbReference>
<dbReference type="AlphaFoldDB" id="A0A494TFD8"/>
<accession>A0A494TFD8</accession>
<dbReference type="InterPro" id="IPR032609">
    <property type="entry name" value="DUF4893"/>
</dbReference>
<dbReference type="RefSeq" id="WP_121155983.1">
    <property type="nucleotide sequence ID" value="NZ_CP032829.1"/>
</dbReference>
<evidence type="ECO:0000313" key="1">
    <source>
        <dbReference type="EMBL" id="AYJ88020.1"/>
    </source>
</evidence>
<dbReference type="PROSITE" id="PS51257">
    <property type="entry name" value="PROKAR_LIPOPROTEIN"/>
    <property type="match status" value="1"/>
</dbReference>
<keyword evidence="2" id="KW-1185">Reference proteome</keyword>
<dbReference type="Pfam" id="PF16233">
    <property type="entry name" value="DUF4893"/>
    <property type="match status" value="1"/>
</dbReference>
<evidence type="ECO:0000313" key="2">
    <source>
        <dbReference type="Proteomes" id="UP000276254"/>
    </source>
</evidence>